<feature type="signal peptide" evidence="1">
    <location>
        <begin position="1"/>
        <end position="17"/>
    </location>
</feature>
<organism evidence="2 3">
    <name type="scientific">Zasmidium cellare</name>
    <name type="common">Wine cellar mold</name>
    <name type="synonym">Racodium cellare</name>
    <dbReference type="NCBI Taxonomy" id="395010"/>
    <lineage>
        <taxon>Eukaryota</taxon>
        <taxon>Fungi</taxon>
        <taxon>Dikarya</taxon>
        <taxon>Ascomycota</taxon>
        <taxon>Pezizomycotina</taxon>
        <taxon>Dothideomycetes</taxon>
        <taxon>Dothideomycetidae</taxon>
        <taxon>Mycosphaerellales</taxon>
        <taxon>Mycosphaerellaceae</taxon>
        <taxon>Zasmidium</taxon>
    </lineage>
</organism>
<dbReference type="CDD" id="cd20281">
    <property type="entry name" value="cupin_QDO_C"/>
    <property type="match status" value="1"/>
</dbReference>
<dbReference type="InterPro" id="IPR052538">
    <property type="entry name" value="Flavonoid_dioxygenase-like"/>
</dbReference>
<feature type="chain" id="PRO_5045829630" description="Quercetin 2,3-dioxygenase" evidence="1">
    <location>
        <begin position="18"/>
        <end position="366"/>
    </location>
</feature>
<dbReference type="Pfam" id="PF06249">
    <property type="entry name" value="EutQ"/>
    <property type="match status" value="1"/>
</dbReference>
<dbReference type="EMBL" id="JAXOVC010000001">
    <property type="protein sequence ID" value="KAK4508205.1"/>
    <property type="molecule type" value="Genomic_DNA"/>
</dbReference>
<dbReference type="SUPFAM" id="SSF51182">
    <property type="entry name" value="RmlC-like cupins"/>
    <property type="match status" value="1"/>
</dbReference>
<gene>
    <name evidence="2" type="ORF">PRZ48_001943</name>
</gene>
<name>A0ABR0F3C1_ZASCE</name>
<proteinExistence type="predicted"/>
<protein>
    <recommendedName>
        <fullName evidence="4">Quercetin 2,3-dioxygenase</fullName>
    </recommendedName>
</protein>
<dbReference type="Proteomes" id="UP001305779">
    <property type="component" value="Unassembled WGS sequence"/>
</dbReference>
<evidence type="ECO:0008006" key="4">
    <source>
        <dbReference type="Google" id="ProtNLM"/>
    </source>
</evidence>
<dbReference type="InterPro" id="IPR014710">
    <property type="entry name" value="RmlC-like_jellyroll"/>
</dbReference>
<comment type="caution">
    <text evidence="2">The sequence shown here is derived from an EMBL/GenBank/DDBJ whole genome shotgun (WGS) entry which is preliminary data.</text>
</comment>
<dbReference type="CDD" id="cd02215">
    <property type="entry name" value="cupin_QDO_N_C"/>
    <property type="match status" value="1"/>
</dbReference>
<evidence type="ECO:0000256" key="1">
    <source>
        <dbReference type="SAM" id="SignalP"/>
    </source>
</evidence>
<sequence>MLSNFLLVATAASIASALSPLFLDTPPSQSQPYAIKRFAPAKAVAVGQQIYRFPVTGASSDGKFSLLSTSAPGSSSLGVLPHQHYLHFENFFCLEGRFQLWTSKDDSENGRLMTAGDYGAVPPNTTHTFQLLDPFSEMVGAIAPGGFEDLFFFLANSNYTAATWSPYAPSNSSDSSSGGSSSEIISSLQSYDVWAQLDYSPRRDFINGSAPSTSGWHSSSNTLPNSDHTPYFVAKDYGPKYLHTSSFYQIIQPFVTPAQAGAKNFTEGTITISKLPSNATIESTTLPDHTAFEVLSGELIVEMEGETLSLVIGDVVFVPGGTEFKYYSNAAFTKFLYVAAGTDTLDQRLIAQAKTWGYPVFPTSWP</sequence>
<dbReference type="Gene3D" id="2.60.120.10">
    <property type="entry name" value="Jelly Rolls"/>
    <property type="match status" value="2"/>
</dbReference>
<keyword evidence="3" id="KW-1185">Reference proteome</keyword>
<reference evidence="2 3" key="1">
    <citation type="journal article" date="2023" name="G3 (Bethesda)">
        <title>A chromosome-level genome assembly of Zasmidium syzygii isolated from banana leaves.</title>
        <authorList>
            <person name="van Westerhoven A.C."/>
            <person name="Mehrabi R."/>
            <person name="Talebi R."/>
            <person name="Steentjes M.B.F."/>
            <person name="Corcolon B."/>
            <person name="Chong P.A."/>
            <person name="Kema G.H.J."/>
            <person name="Seidl M.F."/>
        </authorList>
    </citation>
    <scope>NUCLEOTIDE SEQUENCE [LARGE SCALE GENOMIC DNA]</scope>
    <source>
        <strain evidence="2 3">P124</strain>
    </source>
</reference>
<dbReference type="InterPro" id="IPR010424">
    <property type="entry name" value="EutQ"/>
</dbReference>
<dbReference type="PANTHER" id="PTHR43346:SF1">
    <property type="entry name" value="QUERCETIN 2,3-DIOXYGENASE-RELATED"/>
    <property type="match status" value="1"/>
</dbReference>
<accession>A0ABR0F3C1</accession>
<keyword evidence="1" id="KW-0732">Signal</keyword>
<evidence type="ECO:0000313" key="3">
    <source>
        <dbReference type="Proteomes" id="UP001305779"/>
    </source>
</evidence>
<evidence type="ECO:0000313" key="2">
    <source>
        <dbReference type="EMBL" id="KAK4508205.1"/>
    </source>
</evidence>
<dbReference type="InterPro" id="IPR011051">
    <property type="entry name" value="RmlC_Cupin_sf"/>
</dbReference>
<dbReference type="PANTHER" id="PTHR43346">
    <property type="entry name" value="LIGAND BINDING DOMAIN PROTEIN, PUTATIVE (AFU_ORTHOLOGUE AFUA_6G14370)-RELATED"/>
    <property type="match status" value="1"/>
</dbReference>